<comment type="caution">
    <text evidence="2">The sequence shown here is derived from an EMBL/GenBank/DDBJ whole genome shotgun (WGS) entry which is preliminary data.</text>
</comment>
<keyword evidence="1" id="KW-0472">Membrane</keyword>
<proteinExistence type="predicted"/>
<feature type="transmembrane region" description="Helical" evidence="1">
    <location>
        <begin position="122"/>
        <end position="142"/>
    </location>
</feature>
<keyword evidence="3" id="KW-1185">Reference proteome</keyword>
<accession>A0ABP6Q110</accession>
<feature type="transmembrane region" description="Helical" evidence="1">
    <location>
        <begin position="154"/>
        <end position="175"/>
    </location>
</feature>
<name>A0ABP6Q110_9ACTN</name>
<feature type="transmembrane region" description="Helical" evidence="1">
    <location>
        <begin position="90"/>
        <end position="110"/>
    </location>
</feature>
<evidence type="ECO:0000256" key="1">
    <source>
        <dbReference type="SAM" id="Phobius"/>
    </source>
</evidence>
<feature type="transmembrane region" description="Helical" evidence="1">
    <location>
        <begin position="215"/>
        <end position="234"/>
    </location>
</feature>
<dbReference type="Proteomes" id="UP001501866">
    <property type="component" value="Unassembled WGS sequence"/>
</dbReference>
<evidence type="ECO:0000313" key="2">
    <source>
        <dbReference type="EMBL" id="GAA3199556.1"/>
    </source>
</evidence>
<feature type="transmembrane region" description="Helical" evidence="1">
    <location>
        <begin position="181"/>
        <end position="203"/>
    </location>
</feature>
<sequence>MRRAGRGPSLGPMSIRPWVVVEAPDSRGLRTVVVGGERVGGVWSLPQLRRTLVRLGYPEDLDLDDPVAVQWRGGDSGTWPDRTRRRRATAALMTAGMLASMVLGVVIGWPDALGALTFAQRITGALFVLSAAVQGAAVVAGLDHWGKRQVKGSGAVVLLGVLIAFATDSLLLFVWADEREFTPFLLLFLPLWCWSVWALWLLVRERAWRGMRRPRTFAAGVVVTALLTAVSLAYSTMYQPAAAPMHFVLRAEFGAARADAVRPFVHVPLKLYVKNAGGIPVYVINNDYTVHGRTTAYSDGANRLEEWRRSLDERRAEDAERYVDGLNFTRISSGRPHRPGDWLDVGQEFTKEHVFQVPVDTDFDTISVVLQITYMRKDRGKLDVEEFRRPHRSWDRAEGRYYCRPEKCGEEFYYHGRVRHNNNLVNLTRKPRYVTAVWSPGGRPIYTISTFHFTGGVARSEEERDVARYGAATAYADVEVPVAELLRSAGADTG</sequence>
<organism evidence="2 3">
    <name type="scientific">Streptomyces virens</name>
    <dbReference type="NCBI Taxonomy" id="285572"/>
    <lineage>
        <taxon>Bacteria</taxon>
        <taxon>Bacillati</taxon>
        <taxon>Actinomycetota</taxon>
        <taxon>Actinomycetes</taxon>
        <taxon>Kitasatosporales</taxon>
        <taxon>Streptomycetaceae</taxon>
        <taxon>Streptomyces</taxon>
    </lineage>
</organism>
<reference evidence="3" key="1">
    <citation type="journal article" date="2019" name="Int. J. Syst. Evol. Microbiol.">
        <title>The Global Catalogue of Microorganisms (GCM) 10K type strain sequencing project: providing services to taxonomists for standard genome sequencing and annotation.</title>
        <authorList>
            <consortium name="The Broad Institute Genomics Platform"/>
            <consortium name="The Broad Institute Genome Sequencing Center for Infectious Disease"/>
            <person name="Wu L."/>
            <person name="Ma J."/>
        </authorList>
    </citation>
    <scope>NUCLEOTIDE SEQUENCE [LARGE SCALE GENOMIC DNA]</scope>
    <source>
        <strain evidence="3">JCM 9095</strain>
    </source>
</reference>
<dbReference type="EMBL" id="BAAAUH010000063">
    <property type="protein sequence ID" value="GAA3199556.1"/>
    <property type="molecule type" value="Genomic_DNA"/>
</dbReference>
<gene>
    <name evidence="2" type="ORF">GCM10010451_57660</name>
</gene>
<keyword evidence="1" id="KW-0812">Transmembrane</keyword>
<keyword evidence="1" id="KW-1133">Transmembrane helix</keyword>
<protein>
    <recommendedName>
        <fullName evidence="4">DUF4395 domain-containing protein</fullName>
    </recommendedName>
</protein>
<evidence type="ECO:0000313" key="3">
    <source>
        <dbReference type="Proteomes" id="UP001501866"/>
    </source>
</evidence>
<evidence type="ECO:0008006" key="4">
    <source>
        <dbReference type="Google" id="ProtNLM"/>
    </source>
</evidence>